<protein>
    <submittedName>
        <fullName evidence="1">Uncharacterized protein</fullName>
    </submittedName>
</protein>
<reference evidence="1 2" key="1">
    <citation type="submission" date="2018-09" db="EMBL/GenBank/DDBJ databases">
        <authorList>
            <person name="Tagini F."/>
        </authorList>
    </citation>
    <scope>NUCLEOTIDE SEQUENCE [LARGE SCALE GENOMIC DNA]</scope>
    <source>
        <strain evidence="1 2">MK13</strain>
    </source>
</reference>
<keyword evidence="2" id="KW-1185">Reference proteome</keyword>
<evidence type="ECO:0000313" key="2">
    <source>
        <dbReference type="Proteomes" id="UP000267289"/>
    </source>
</evidence>
<accession>A0A498Q5M0</accession>
<evidence type="ECO:0000313" key="1">
    <source>
        <dbReference type="EMBL" id="VBA39675.1"/>
    </source>
</evidence>
<gene>
    <name evidence="1" type="ORF">LAUMK13_02703</name>
</gene>
<dbReference type="Proteomes" id="UP000267289">
    <property type="component" value="Unassembled WGS sequence"/>
</dbReference>
<organism evidence="1 2">
    <name type="scientific">Mycobacterium innocens</name>
    <dbReference type="NCBI Taxonomy" id="2341083"/>
    <lineage>
        <taxon>Bacteria</taxon>
        <taxon>Bacillati</taxon>
        <taxon>Actinomycetota</taxon>
        <taxon>Actinomycetes</taxon>
        <taxon>Mycobacteriales</taxon>
        <taxon>Mycobacteriaceae</taxon>
        <taxon>Mycobacterium</taxon>
    </lineage>
</organism>
<name>A0A498Q5M0_9MYCO</name>
<proteinExistence type="predicted"/>
<dbReference type="EMBL" id="UPHQ01000123">
    <property type="protein sequence ID" value="VBA39675.1"/>
    <property type="molecule type" value="Genomic_DNA"/>
</dbReference>
<dbReference type="AlphaFoldDB" id="A0A498Q5M0"/>
<sequence>MHEVMDGKLRYEQLDGKVHHLNFDFVMLPPPFKGASLAAYDRGGHDRSTGVPANIRWRAPLFSC</sequence>